<dbReference type="HOGENOM" id="CLU_2573930_0_0_1"/>
<organism evidence="1 2">
    <name type="scientific">Fonsecaea pedrosoi CBS 271.37</name>
    <dbReference type="NCBI Taxonomy" id="1442368"/>
    <lineage>
        <taxon>Eukaryota</taxon>
        <taxon>Fungi</taxon>
        <taxon>Dikarya</taxon>
        <taxon>Ascomycota</taxon>
        <taxon>Pezizomycotina</taxon>
        <taxon>Eurotiomycetes</taxon>
        <taxon>Chaetothyriomycetidae</taxon>
        <taxon>Chaetothyriales</taxon>
        <taxon>Herpotrichiellaceae</taxon>
        <taxon>Fonsecaea</taxon>
    </lineage>
</organism>
<dbReference type="Proteomes" id="UP000053029">
    <property type="component" value="Unassembled WGS sequence"/>
</dbReference>
<evidence type="ECO:0000313" key="1">
    <source>
        <dbReference type="EMBL" id="KIW76785.1"/>
    </source>
</evidence>
<dbReference type="VEuPathDB" id="FungiDB:Z517_09229"/>
<name>A0A0D2GDL1_9EURO</name>
<dbReference type="RefSeq" id="XP_013280593.1">
    <property type="nucleotide sequence ID" value="XM_013425139.1"/>
</dbReference>
<keyword evidence="2" id="KW-1185">Reference proteome</keyword>
<dbReference type="EMBL" id="KN846974">
    <property type="protein sequence ID" value="KIW76785.1"/>
    <property type="molecule type" value="Genomic_DNA"/>
</dbReference>
<evidence type="ECO:0000313" key="2">
    <source>
        <dbReference type="Proteomes" id="UP000053029"/>
    </source>
</evidence>
<accession>A0A0D2GDL1</accession>
<sequence length="81" mass="9426">MASNELNYIHREMHEEMDVDPDLDVEPEPHKNKEISRYVDAGVPVDMAERMYICGYGELIMNMSDHVLRLISIFIAPLTEF</sequence>
<proteinExistence type="predicted"/>
<gene>
    <name evidence="1" type="ORF">Z517_09229</name>
</gene>
<protein>
    <submittedName>
        <fullName evidence="1">Uncharacterized protein</fullName>
    </submittedName>
</protein>
<reference evidence="1 2" key="1">
    <citation type="submission" date="2015-01" db="EMBL/GenBank/DDBJ databases">
        <title>The Genome Sequence of Fonsecaea pedrosoi CBS 271.37.</title>
        <authorList>
            <consortium name="The Broad Institute Genomics Platform"/>
            <person name="Cuomo C."/>
            <person name="de Hoog S."/>
            <person name="Gorbushina A."/>
            <person name="Stielow B."/>
            <person name="Teixiera M."/>
            <person name="Abouelleil A."/>
            <person name="Chapman S.B."/>
            <person name="Priest M."/>
            <person name="Young S.K."/>
            <person name="Wortman J."/>
            <person name="Nusbaum C."/>
            <person name="Birren B."/>
        </authorList>
    </citation>
    <scope>NUCLEOTIDE SEQUENCE [LARGE SCALE GENOMIC DNA]</scope>
    <source>
        <strain evidence="1 2">CBS 271.37</strain>
    </source>
</reference>
<dbReference type="AlphaFoldDB" id="A0A0D2GDL1"/>
<dbReference type="GeneID" id="25308719"/>